<feature type="signal peptide" evidence="2">
    <location>
        <begin position="1"/>
        <end position="16"/>
    </location>
</feature>
<evidence type="ECO:0000313" key="4">
    <source>
        <dbReference type="EMBL" id="JAG51068.1"/>
    </source>
</evidence>
<keyword evidence="1" id="KW-0175">Coiled coil</keyword>
<evidence type="ECO:0000256" key="1">
    <source>
        <dbReference type="SAM" id="Coils"/>
    </source>
</evidence>
<feature type="coiled-coil region" evidence="1">
    <location>
        <begin position="49"/>
        <end position="103"/>
    </location>
</feature>
<organism evidence="3">
    <name type="scientific">Lygus hesperus</name>
    <name type="common">Western plant bug</name>
    <dbReference type="NCBI Taxonomy" id="30085"/>
    <lineage>
        <taxon>Eukaryota</taxon>
        <taxon>Metazoa</taxon>
        <taxon>Ecdysozoa</taxon>
        <taxon>Arthropoda</taxon>
        <taxon>Hexapoda</taxon>
        <taxon>Insecta</taxon>
        <taxon>Pterygota</taxon>
        <taxon>Neoptera</taxon>
        <taxon>Paraneoptera</taxon>
        <taxon>Hemiptera</taxon>
        <taxon>Heteroptera</taxon>
        <taxon>Panheteroptera</taxon>
        <taxon>Cimicomorpha</taxon>
        <taxon>Miridae</taxon>
        <taxon>Mirini</taxon>
        <taxon>Lygus</taxon>
    </lineage>
</organism>
<evidence type="ECO:0000313" key="3">
    <source>
        <dbReference type="EMBL" id="JAG31942.1"/>
    </source>
</evidence>
<reference evidence="3" key="1">
    <citation type="journal article" date="2014" name="PLoS ONE">
        <title>Transcriptome-Based Identification of ABC Transporters in the Western Tarnished Plant Bug Lygus hesperus.</title>
        <authorList>
            <person name="Hull J.J."/>
            <person name="Chaney K."/>
            <person name="Geib S.M."/>
            <person name="Fabrick J.A."/>
            <person name="Brent C.S."/>
            <person name="Walsh D."/>
            <person name="Lavine L.C."/>
        </authorList>
    </citation>
    <scope>NUCLEOTIDE SEQUENCE</scope>
</reference>
<dbReference type="EMBL" id="GBHO01011662">
    <property type="protein sequence ID" value="JAG31942.1"/>
    <property type="molecule type" value="Transcribed_RNA"/>
</dbReference>
<dbReference type="AlphaFoldDB" id="A0A0A9YFU8"/>
<sequence length="163" mass="18590">MLMFIFLALLPNTVFWFDTFVYQENFTCWYKPPRSDLENMIESVVKTSVPQMRKKINELEKKLNQTANSNKDPGLQAQLTKELNSLKESLAEAEMRAINMNVQMQDSLVEHAKGIPKIFWLMSSVNTGLGTASYILWDESSFLPLVSYAGFAMPLLDLQPCAL</sequence>
<dbReference type="EMBL" id="GBRD01014758">
    <property type="protein sequence ID" value="JAG51068.1"/>
    <property type="molecule type" value="Transcribed_RNA"/>
</dbReference>
<dbReference type="GO" id="GO:0016874">
    <property type="term" value="F:ligase activity"/>
    <property type="evidence" value="ECO:0007669"/>
    <property type="project" value="UniProtKB-KW"/>
</dbReference>
<name>A0A0A9YFU8_LYGHE</name>
<protein>
    <submittedName>
        <fullName evidence="3">Cysteine--tRNA ligase</fullName>
    </submittedName>
</protein>
<feature type="chain" id="PRO_5015033967" evidence="2">
    <location>
        <begin position="17"/>
        <end position="163"/>
    </location>
</feature>
<reference evidence="3" key="2">
    <citation type="submission" date="2014-07" db="EMBL/GenBank/DDBJ databases">
        <authorList>
            <person name="Hull J."/>
        </authorList>
    </citation>
    <scope>NUCLEOTIDE SEQUENCE</scope>
</reference>
<proteinExistence type="predicted"/>
<gene>
    <name evidence="3" type="primary">cysS_10</name>
    <name evidence="3" type="ORF">CM83_3785</name>
</gene>
<keyword evidence="3" id="KW-0436">Ligase</keyword>
<keyword evidence="2" id="KW-0732">Signal</keyword>
<accession>A0A0A9YFU8</accession>
<reference evidence="4" key="3">
    <citation type="submission" date="2014-09" db="EMBL/GenBank/DDBJ databases">
        <authorList>
            <person name="Magalhaes I.L.F."/>
            <person name="Oliveira U."/>
            <person name="Santos F.R."/>
            <person name="Vidigal T.H.D.A."/>
            <person name="Brescovit A.D."/>
            <person name="Santos A.J."/>
        </authorList>
    </citation>
    <scope>NUCLEOTIDE SEQUENCE</scope>
</reference>
<evidence type="ECO:0000256" key="2">
    <source>
        <dbReference type="SAM" id="SignalP"/>
    </source>
</evidence>